<dbReference type="RefSeq" id="WP_394839232.1">
    <property type="nucleotide sequence ID" value="NZ_CP089929.1"/>
</dbReference>
<evidence type="ECO:0000256" key="1">
    <source>
        <dbReference type="SAM" id="SignalP"/>
    </source>
</evidence>
<evidence type="ECO:0000259" key="2">
    <source>
        <dbReference type="SMART" id="SM00867"/>
    </source>
</evidence>
<dbReference type="PANTHER" id="PTHR34406">
    <property type="entry name" value="PROTEIN YCEI"/>
    <property type="match status" value="1"/>
</dbReference>
<dbReference type="EMBL" id="CP089983">
    <property type="protein sequence ID" value="WXB09560.1"/>
    <property type="molecule type" value="Genomic_DNA"/>
</dbReference>
<name>A0ABZ2LFK4_9BACT</name>
<proteinExistence type="predicted"/>
<dbReference type="InterPro" id="IPR036761">
    <property type="entry name" value="TTHA0802/YceI-like_sf"/>
</dbReference>
<accession>A0ABZ2LFK4</accession>
<keyword evidence="4" id="KW-1185">Reference proteome</keyword>
<feature type="signal peptide" evidence="1">
    <location>
        <begin position="1"/>
        <end position="22"/>
    </location>
</feature>
<gene>
    <name evidence="3" type="ORF">LVJ94_20295</name>
</gene>
<protein>
    <submittedName>
        <fullName evidence="3">YceI family protein</fullName>
    </submittedName>
</protein>
<evidence type="ECO:0000313" key="3">
    <source>
        <dbReference type="EMBL" id="WXB09560.1"/>
    </source>
</evidence>
<keyword evidence="1" id="KW-0732">Signal</keyword>
<dbReference type="Pfam" id="PF04264">
    <property type="entry name" value="YceI"/>
    <property type="match status" value="1"/>
</dbReference>
<dbReference type="Gene3D" id="2.40.128.110">
    <property type="entry name" value="Lipid/polyisoprenoid-binding, YceI-like"/>
    <property type="match status" value="1"/>
</dbReference>
<dbReference type="Proteomes" id="UP001374803">
    <property type="component" value="Chromosome"/>
</dbReference>
<dbReference type="InterPro" id="IPR007372">
    <property type="entry name" value="Lipid/polyisoprenoid-bd_YceI"/>
</dbReference>
<evidence type="ECO:0000313" key="4">
    <source>
        <dbReference type="Proteomes" id="UP001374803"/>
    </source>
</evidence>
<dbReference type="PANTHER" id="PTHR34406:SF1">
    <property type="entry name" value="PROTEIN YCEI"/>
    <property type="match status" value="1"/>
</dbReference>
<reference evidence="3" key="1">
    <citation type="submission" date="2021-12" db="EMBL/GenBank/DDBJ databases">
        <title>Discovery of the Pendulisporaceae a myxobacterial family with distinct sporulation behavior and unique specialized metabolism.</title>
        <authorList>
            <person name="Garcia R."/>
            <person name="Popoff A."/>
            <person name="Bader C.D."/>
            <person name="Loehr J."/>
            <person name="Walesch S."/>
            <person name="Walt C."/>
            <person name="Boldt J."/>
            <person name="Bunk B."/>
            <person name="Haeckl F.J.F.P.J."/>
            <person name="Gunesch A.P."/>
            <person name="Birkelbach J."/>
            <person name="Nuebel U."/>
            <person name="Pietschmann T."/>
            <person name="Bach T."/>
            <person name="Mueller R."/>
        </authorList>
    </citation>
    <scope>NUCLEOTIDE SEQUENCE</scope>
    <source>
        <strain evidence="3">MSr11367</strain>
    </source>
</reference>
<organism evidence="3 4">
    <name type="scientific">Pendulispora rubella</name>
    <dbReference type="NCBI Taxonomy" id="2741070"/>
    <lineage>
        <taxon>Bacteria</taxon>
        <taxon>Pseudomonadati</taxon>
        <taxon>Myxococcota</taxon>
        <taxon>Myxococcia</taxon>
        <taxon>Myxococcales</taxon>
        <taxon>Sorangiineae</taxon>
        <taxon>Pendulisporaceae</taxon>
        <taxon>Pendulispora</taxon>
    </lineage>
</organism>
<dbReference type="SUPFAM" id="SSF101874">
    <property type="entry name" value="YceI-like"/>
    <property type="match status" value="1"/>
</dbReference>
<feature type="domain" description="Lipid/polyisoprenoid-binding YceI-like" evidence="2">
    <location>
        <begin position="23"/>
        <end position="180"/>
    </location>
</feature>
<sequence length="182" mass="19266">MKKALSCSLLVILATMAFGADAKLARTGEAPVVHFNASGPAGLKIVGTTSDLSTDGDDKVIKVIVPLGNMTTGISLRDKHMREKYLQVGTYPNATFEVPRANIKFPAAGAEASGDAQGTLTIHGQSKPTTAKYTARKNGDVYAVKGTMHVNIKDFGIEVPSYLGVTVKPDIDIDVQFSAKDQ</sequence>
<feature type="chain" id="PRO_5046763824" evidence="1">
    <location>
        <begin position="23"/>
        <end position="182"/>
    </location>
</feature>
<dbReference type="SMART" id="SM00867">
    <property type="entry name" value="YceI"/>
    <property type="match status" value="1"/>
</dbReference>